<proteinExistence type="predicted"/>
<organism evidence="1 2">
    <name type="scientific">Tengunoibacter tsumagoiensis</name>
    <dbReference type="NCBI Taxonomy" id="2014871"/>
    <lineage>
        <taxon>Bacteria</taxon>
        <taxon>Bacillati</taxon>
        <taxon>Chloroflexota</taxon>
        <taxon>Ktedonobacteria</taxon>
        <taxon>Ktedonobacterales</taxon>
        <taxon>Dictyobacteraceae</taxon>
        <taxon>Tengunoibacter</taxon>
    </lineage>
</organism>
<protein>
    <recommendedName>
        <fullName evidence="3">DUF1697 domain-containing protein</fullName>
    </recommendedName>
</protein>
<dbReference type="Gene3D" id="3.30.70.1280">
    <property type="entry name" value="SP0830-like domains"/>
    <property type="match status" value="1"/>
</dbReference>
<dbReference type="SUPFAM" id="SSF160379">
    <property type="entry name" value="SP0830-like"/>
    <property type="match status" value="1"/>
</dbReference>
<dbReference type="Proteomes" id="UP000287352">
    <property type="component" value="Unassembled WGS sequence"/>
</dbReference>
<name>A0A402A9K4_9CHLR</name>
<accession>A0A402A9K4</accession>
<dbReference type="RefSeq" id="WP_126583270.1">
    <property type="nucleotide sequence ID" value="NZ_BIFR01000002.1"/>
</dbReference>
<evidence type="ECO:0000313" key="1">
    <source>
        <dbReference type="EMBL" id="GCE15864.1"/>
    </source>
</evidence>
<sequence>MTIFLALFRGINVNGRVVKMDMLKELHASLGFTDVITYIQSGNVIFTSNETDSLTLTQRIEEGFQQKFGFRSSVIIRTVDELQQIIDNTPFHDQPEKEPKWIVVTFFSSPPREDAVEQFQKLYQGPEELYLKGRDLYTYYPESIGHSKLPAHQLSKILQADGTARNWNTILKLQKLMA</sequence>
<dbReference type="PANTHER" id="PTHR36439">
    <property type="entry name" value="BLL4334 PROTEIN"/>
    <property type="match status" value="1"/>
</dbReference>
<gene>
    <name evidence="1" type="ORF">KTT_57230</name>
</gene>
<dbReference type="Pfam" id="PF08002">
    <property type="entry name" value="DUF1697"/>
    <property type="match status" value="1"/>
</dbReference>
<dbReference type="PIRSF" id="PIRSF008502">
    <property type="entry name" value="UCP008502"/>
    <property type="match status" value="1"/>
</dbReference>
<dbReference type="EMBL" id="BIFR01000002">
    <property type="protein sequence ID" value="GCE15864.1"/>
    <property type="molecule type" value="Genomic_DNA"/>
</dbReference>
<dbReference type="OrthoDB" id="9806494at2"/>
<comment type="caution">
    <text evidence="1">The sequence shown here is derived from an EMBL/GenBank/DDBJ whole genome shotgun (WGS) entry which is preliminary data.</text>
</comment>
<evidence type="ECO:0000313" key="2">
    <source>
        <dbReference type="Proteomes" id="UP000287352"/>
    </source>
</evidence>
<evidence type="ECO:0008006" key="3">
    <source>
        <dbReference type="Google" id="ProtNLM"/>
    </source>
</evidence>
<dbReference type="PANTHER" id="PTHR36439:SF1">
    <property type="entry name" value="DUF1697 DOMAIN-CONTAINING PROTEIN"/>
    <property type="match status" value="1"/>
</dbReference>
<keyword evidence="2" id="KW-1185">Reference proteome</keyword>
<dbReference type="AlphaFoldDB" id="A0A402A9K4"/>
<dbReference type="InterPro" id="IPR012545">
    <property type="entry name" value="DUF1697"/>
</dbReference>
<reference evidence="2" key="1">
    <citation type="submission" date="2018-12" db="EMBL/GenBank/DDBJ databases">
        <title>Tengunoibacter tsumagoiensis gen. nov., sp. nov., Dictyobacter kobayashii sp. nov., D. alpinus sp. nov., and D. joshuensis sp. nov. and description of Dictyobacteraceae fam. nov. within the order Ktedonobacterales isolated from Tengu-no-mugimeshi.</title>
        <authorList>
            <person name="Wang C.M."/>
            <person name="Zheng Y."/>
            <person name="Sakai Y."/>
            <person name="Toyoda A."/>
            <person name="Minakuchi Y."/>
            <person name="Abe K."/>
            <person name="Yokota A."/>
            <person name="Yabe S."/>
        </authorList>
    </citation>
    <scope>NUCLEOTIDE SEQUENCE [LARGE SCALE GENOMIC DNA]</scope>
    <source>
        <strain evidence="2">Uno3</strain>
    </source>
</reference>